<dbReference type="InParanoid" id="A0A7N2LI41"/>
<reference evidence="1 2" key="1">
    <citation type="journal article" date="2016" name="G3 (Bethesda)">
        <title>First Draft Assembly and Annotation of the Genome of a California Endemic Oak Quercus lobata Nee (Fagaceae).</title>
        <authorList>
            <person name="Sork V.L."/>
            <person name="Fitz-Gibbon S.T."/>
            <person name="Puiu D."/>
            <person name="Crepeau M."/>
            <person name="Gugger P.F."/>
            <person name="Sherman R."/>
            <person name="Stevens K."/>
            <person name="Langley C.H."/>
            <person name="Pellegrini M."/>
            <person name="Salzberg S.L."/>
        </authorList>
    </citation>
    <scope>NUCLEOTIDE SEQUENCE [LARGE SCALE GENOMIC DNA]</scope>
    <source>
        <strain evidence="1 2">cv. SW786</strain>
    </source>
</reference>
<dbReference type="Gramene" id="QL04p064492:mrna">
    <property type="protein sequence ID" value="QL04p064492:mrna"/>
    <property type="gene ID" value="QL04p064492"/>
</dbReference>
<sequence>MLIQPQAFIELPPRDLTKYKEPTSLFEHFIVVGLHPDANLEIVEDAFAKRKKWQLQMANSEILEFKKLQHRAPSIPTLEPQLSVKEYKESRFLFRAVYGSASNMDAKVAMC</sequence>
<proteinExistence type="predicted"/>
<protein>
    <submittedName>
        <fullName evidence="1">Uncharacterized protein</fullName>
    </submittedName>
</protein>
<name>A0A7N2LI41_QUELO</name>
<keyword evidence="2" id="KW-1185">Reference proteome</keyword>
<dbReference type="Proteomes" id="UP000594261">
    <property type="component" value="Chromosome 4"/>
</dbReference>
<dbReference type="AlphaFoldDB" id="A0A7N2LI41"/>
<dbReference type="EMBL" id="LRBV02000004">
    <property type="status" value="NOT_ANNOTATED_CDS"/>
    <property type="molecule type" value="Genomic_DNA"/>
</dbReference>
<dbReference type="EnsemblPlants" id="QL04p064492:mrna">
    <property type="protein sequence ID" value="QL04p064492:mrna"/>
    <property type="gene ID" value="QL04p064492"/>
</dbReference>
<evidence type="ECO:0000313" key="1">
    <source>
        <dbReference type="EnsemblPlants" id="QL04p064492:mrna"/>
    </source>
</evidence>
<reference evidence="1" key="2">
    <citation type="submission" date="2021-01" db="UniProtKB">
        <authorList>
            <consortium name="EnsemblPlants"/>
        </authorList>
    </citation>
    <scope>IDENTIFICATION</scope>
</reference>
<accession>A0A7N2LI41</accession>
<organism evidence="1 2">
    <name type="scientific">Quercus lobata</name>
    <name type="common">Valley oak</name>
    <dbReference type="NCBI Taxonomy" id="97700"/>
    <lineage>
        <taxon>Eukaryota</taxon>
        <taxon>Viridiplantae</taxon>
        <taxon>Streptophyta</taxon>
        <taxon>Embryophyta</taxon>
        <taxon>Tracheophyta</taxon>
        <taxon>Spermatophyta</taxon>
        <taxon>Magnoliopsida</taxon>
        <taxon>eudicotyledons</taxon>
        <taxon>Gunneridae</taxon>
        <taxon>Pentapetalae</taxon>
        <taxon>rosids</taxon>
        <taxon>fabids</taxon>
        <taxon>Fagales</taxon>
        <taxon>Fagaceae</taxon>
        <taxon>Quercus</taxon>
    </lineage>
</organism>
<evidence type="ECO:0000313" key="2">
    <source>
        <dbReference type="Proteomes" id="UP000594261"/>
    </source>
</evidence>